<dbReference type="Proteomes" id="UP001210130">
    <property type="component" value="Chromosome"/>
</dbReference>
<dbReference type="PROSITE" id="PS51257">
    <property type="entry name" value="PROKAR_LIPOPROTEIN"/>
    <property type="match status" value="1"/>
</dbReference>
<reference evidence="2 3" key="1">
    <citation type="journal article" date="2023" name="Microbiol. Resour. Announc.">
        <title>Complete Genome Sequence of the First Colistin-Resistant Raoultella electrica Strain.</title>
        <authorList>
            <person name="Aldeia C."/>
            <person name="Campos-Madueno E.I."/>
            <person name="Sendi P."/>
            <person name="Endimiani A."/>
        </authorList>
    </citation>
    <scope>NUCLEOTIDE SEQUENCE [LARGE SCALE GENOMIC DNA]</scope>
    <source>
        <strain evidence="2 3">S2-IND-01-C</strain>
    </source>
</reference>
<name>A0AAJ5UEB8_9ENTR</name>
<evidence type="ECO:0000256" key="1">
    <source>
        <dbReference type="SAM" id="SignalP"/>
    </source>
</evidence>
<accession>A0AAJ5UEB8</accession>
<sequence length="266" mass="28794">MKASWGYLGILAVFSANTLAASTISCSAVPYATISLSDSDYSDRGWAPGAVIFHYQIYVRDWPADLLSAEITSCRFDNGAPCYVRLDIGSKLDAYGTAVNLIWNGTTHDWGRVNWSGNFTFRLKEGLDRNTVLTYSLEKLGNNGIVYDTHTSATPYQSGHVNITSEAPFGKVYPGKQDKQLSITSDASGDALLTFTPGSANGQSGTLKNSTGDEIGYSVLNAEWNNGKWTSRLTTGQNYMLQLNDIAKGTTAGKYEGNLTVTLTCE</sequence>
<evidence type="ECO:0008006" key="4">
    <source>
        <dbReference type="Google" id="ProtNLM"/>
    </source>
</evidence>
<feature type="chain" id="PRO_5042588705" description="Fimbrial protein" evidence="1">
    <location>
        <begin position="21"/>
        <end position="266"/>
    </location>
</feature>
<proteinExistence type="predicted"/>
<evidence type="ECO:0000313" key="3">
    <source>
        <dbReference type="Proteomes" id="UP001210130"/>
    </source>
</evidence>
<gene>
    <name evidence="2" type="ORF">OR613_23170</name>
</gene>
<dbReference type="RefSeq" id="WP_131050621.1">
    <property type="nucleotide sequence ID" value="NZ_CP112887.1"/>
</dbReference>
<dbReference type="EMBL" id="CP112887">
    <property type="protein sequence ID" value="WBW60845.1"/>
    <property type="molecule type" value="Genomic_DNA"/>
</dbReference>
<evidence type="ECO:0000313" key="2">
    <source>
        <dbReference type="EMBL" id="WBW60845.1"/>
    </source>
</evidence>
<feature type="signal peptide" evidence="1">
    <location>
        <begin position="1"/>
        <end position="20"/>
    </location>
</feature>
<protein>
    <recommendedName>
        <fullName evidence="4">Fimbrial protein</fullName>
    </recommendedName>
</protein>
<organism evidence="2 3">
    <name type="scientific">Klebsiella electrica</name>
    <dbReference type="NCBI Taxonomy" id="1259973"/>
    <lineage>
        <taxon>Bacteria</taxon>
        <taxon>Pseudomonadati</taxon>
        <taxon>Pseudomonadota</taxon>
        <taxon>Gammaproteobacteria</taxon>
        <taxon>Enterobacterales</taxon>
        <taxon>Enterobacteriaceae</taxon>
        <taxon>Klebsiella/Raoultella group</taxon>
        <taxon>Klebsiella</taxon>
    </lineage>
</organism>
<keyword evidence="1" id="KW-0732">Signal</keyword>
<dbReference type="AlphaFoldDB" id="A0AAJ5UEB8"/>
<keyword evidence="3" id="KW-1185">Reference proteome</keyword>